<protein>
    <submittedName>
        <fullName evidence="3">Uncharacterized protein</fullName>
    </submittedName>
</protein>
<feature type="region of interest" description="Disordered" evidence="2">
    <location>
        <begin position="340"/>
        <end position="381"/>
    </location>
</feature>
<name>W2M7N1_PHYNI</name>
<feature type="coiled-coil region" evidence="1">
    <location>
        <begin position="97"/>
        <end position="124"/>
    </location>
</feature>
<accession>W2M7N1</accession>
<feature type="coiled-coil region" evidence="1">
    <location>
        <begin position="260"/>
        <end position="311"/>
    </location>
</feature>
<keyword evidence="1" id="KW-0175">Coiled coil</keyword>
<feature type="compositionally biased region" description="Polar residues" evidence="2">
    <location>
        <begin position="354"/>
        <end position="377"/>
    </location>
</feature>
<dbReference type="Proteomes" id="UP000054532">
    <property type="component" value="Unassembled WGS sequence"/>
</dbReference>
<evidence type="ECO:0000313" key="3">
    <source>
        <dbReference type="EMBL" id="ETM32315.1"/>
    </source>
</evidence>
<reference evidence="3" key="1">
    <citation type="submission" date="2013-11" db="EMBL/GenBank/DDBJ databases">
        <title>The Genome Sequence of Phytophthora parasitica IAC_01/95.</title>
        <authorList>
            <consortium name="The Broad Institute Genomics Platform"/>
            <person name="Russ C."/>
            <person name="Tyler B."/>
            <person name="Panabieres F."/>
            <person name="Shan W."/>
            <person name="Tripathy S."/>
            <person name="Grunwald N."/>
            <person name="Machado M."/>
            <person name="Johnson C.S."/>
            <person name="Arredondo F."/>
            <person name="Hong C."/>
            <person name="Coffey M."/>
            <person name="Young S.K."/>
            <person name="Zeng Q."/>
            <person name="Gargeya S."/>
            <person name="Fitzgerald M."/>
            <person name="Abouelleil A."/>
            <person name="Alvarado L."/>
            <person name="Chapman S.B."/>
            <person name="Gainer-Dewar J."/>
            <person name="Goldberg J."/>
            <person name="Griggs A."/>
            <person name="Gujja S."/>
            <person name="Hansen M."/>
            <person name="Howarth C."/>
            <person name="Imamovic A."/>
            <person name="Ireland A."/>
            <person name="Larimer J."/>
            <person name="McCowan C."/>
            <person name="Murphy C."/>
            <person name="Pearson M."/>
            <person name="Poon T.W."/>
            <person name="Priest M."/>
            <person name="Roberts A."/>
            <person name="Saif S."/>
            <person name="Shea T."/>
            <person name="Sykes S."/>
            <person name="Wortman J."/>
            <person name="Nusbaum C."/>
            <person name="Birren B."/>
        </authorList>
    </citation>
    <scope>NUCLEOTIDE SEQUENCE [LARGE SCALE GENOMIC DNA]</scope>
    <source>
        <strain evidence="3">IAC_01/95</strain>
    </source>
</reference>
<evidence type="ECO:0000256" key="1">
    <source>
        <dbReference type="SAM" id="Coils"/>
    </source>
</evidence>
<feature type="region of interest" description="Disordered" evidence="2">
    <location>
        <begin position="1"/>
        <end position="45"/>
    </location>
</feature>
<dbReference type="AlphaFoldDB" id="W2M7N1"/>
<dbReference type="Gene3D" id="1.10.287.1490">
    <property type="match status" value="1"/>
</dbReference>
<organism evidence="3">
    <name type="scientific">Phytophthora nicotianae</name>
    <name type="common">Potato buckeye rot agent</name>
    <name type="synonym">Phytophthora parasitica</name>
    <dbReference type="NCBI Taxonomy" id="4792"/>
    <lineage>
        <taxon>Eukaryota</taxon>
        <taxon>Sar</taxon>
        <taxon>Stramenopiles</taxon>
        <taxon>Oomycota</taxon>
        <taxon>Peronosporomycetes</taxon>
        <taxon>Peronosporales</taxon>
        <taxon>Peronosporaceae</taxon>
        <taxon>Phytophthora</taxon>
    </lineage>
</organism>
<sequence>MTSRDSAAFAPVSHTRTLRGLPRPTPGPPSLPGDTTSDAAHKPSSAEAVDLDSLAAFLQQQADDHREDNSFLAQLLAYDLLSTLVEQSIAFDPSAVIAELKVDLRDARTQYDALQRRLDALANSAELIASLRKAVALSETQQSKIAETEKSKVAAVFAQADLHQQQVLARNAEIKALRQTFTDKDTAYSILQGVAAKHFEQQQKSARLLNFTNDQSLRHTLPTIENQRAVIMRQKRVIARQGYISMHGPTWRLPLCENRVSAARDTIARLEKRINQVERSQKSRQDLESALATLQQERDTLAVQRDELLGQLDERFMEVTDLRAERVQAQERLSNIASLLPSAPSHKRARSESESPTQSARVSKAARSTSGLSQAGASSHAPAFRSSIEVLSVVAT</sequence>
<gene>
    <name evidence="3" type="ORF">L914_20263</name>
</gene>
<dbReference type="VEuPathDB" id="FungiDB:PPTG_18526"/>
<feature type="non-terminal residue" evidence="3">
    <location>
        <position position="396"/>
    </location>
</feature>
<dbReference type="EMBL" id="KI696358">
    <property type="protein sequence ID" value="ETM32315.1"/>
    <property type="molecule type" value="Genomic_DNA"/>
</dbReference>
<proteinExistence type="predicted"/>
<evidence type="ECO:0000256" key="2">
    <source>
        <dbReference type="SAM" id="MobiDB-lite"/>
    </source>
</evidence>